<organism evidence="1 2">
    <name type="scientific">Pistacia integerrima</name>
    <dbReference type="NCBI Taxonomy" id="434235"/>
    <lineage>
        <taxon>Eukaryota</taxon>
        <taxon>Viridiplantae</taxon>
        <taxon>Streptophyta</taxon>
        <taxon>Embryophyta</taxon>
        <taxon>Tracheophyta</taxon>
        <taxon>Spermatophyta</taxon>
        <taxon>Magnoliopsida</taxon>
        <taxon>eudicotyledons</taxon>
        <taxon>Gunneridae</taxon>
        <taxon>Pentapetalae</taxon>
        <taxon>rosids</taxon>
        <taxon>malvids</taxon>
        <taxon>Sapindales</taxon>
        <taxon>Anacardiaceae</taxon>
        <taxon>Pistacia</taxon>
    </lineage>
</organism>
<evidence type="ECO:0000313" key="2">
    <source>
        <dbReference type="Proteomes" id="UP001163603"/>
    </source>
</evidence>
<reference evidence="2" key="1">
    <citation type="journal article" date="2023" name="G3 (Bethesda)">
        <title>Genome assembly and association tests identify interacting loci associated with vigor, precocity, and sex in interspecific pistachio rootstocks.</title>
        <authorList>
            <person name="Palmer W."/>
            <person name="Jacygrad E."/>
            <person name="Sagayaradj S."/>
            <person name="Cavanaugh K."/>
            <person name="Han R."/>
            <person name="Bertier L."/>
            <person name="Beede B."/>
            <person name="Kafkas S."/>
            <person name="Golino D."/>
            <person name="Preece J."/>
            <person name="Michelmore R."/>
        </authorList>
    </citation>
    <scope>NUCLEOTIDE SEQUENCE [LARGE SCALE GENOMIC DNA]</scope>
</reference>
<sequence length="200" mass="22659">MVRNTYLAKMITTELRLSEDISSLTAAASPNKRKDILGERLLPLVKKIKIKELAEALDSYLSPTLKKLTNSKPLTHLMRNTHLAKMITNESRLSEDISSLLATASPNKRKDILEERLLSLVKKIKIKESAEALDSYLSPTLKKPSNSRAINTLNGSMFHGKTLYVAKTQSKEERKKKYLQQVYARQGMLGPPSDLLFYWI</sequence>
<keyword evidence="2" id="KW-1185">Reference proteome</keyword>
<comment type="caution">
    <text evidence="1">The sequence shown here is derived from an EMBL/GenBank/DDBJ whole genome shotgun (WGS) entry which is preliminary data.</text>
</comment>
<name>A0ACC0Y2S0_9ROSI</name>
<protein>
    <submittedName>
        <fullName evidence="1">Uncharacterized protein</fullName>
    </submittedName>
</protein>
<evidence type="ECO:0000313" key="1">
    <source>
        <dbReference type="EMBL" id="KAJ0027926.1"/>
    </source>
</evidence>
<gene>
    <name evidence="1" type="ORF">Pint_35060</name>
</gene>
<accession>A0ACC0Y2S0</accession>
<dbReference type="EMBL" id="CM047744">
    <property type="protein sequence ID" value="KAJ0027926.1"/>
    <property type="molecule type" value="Genomic_DNA"/>
</dbReference>
<proteinExistence type="predicted"/>
<dbReference type="Proteomes" id="UP001163603">
    <property type="component" value="Chromosome 9"/>
</dbReference>